<evidence type="ECO:0000256" key="2">
    <source>
        <dbReference type="ARBA" id="ARBA00022980"/>
    </source>
</evidence>
<dbReference type="GO" id="GO:0003735">
    <property type="term" value="F:structural constituent of ribosome"/>
    <property type="evidence" value="ECO:0007669"/>
    <property type="project" value="InterPro"/>
</dbReference>
<feature type="compositionally biased region" description="Basic residues" evidence="6">
    <location>
        <begin position="1"/>
        <end position="22"/>
    </location>
</feature>
<feature type="compositionally biased region" description="Polar residues" evidence="6">
    <location>
        <begin position="49"/>
        <end position="62"/>
    </location>
</feature>
<dbReference type="InterPro" id="IPR011332">
    <property type="entry name" value="Ribosomal_zn-bd"/>
</dbReference>
<dbReference type="OrthoDB" id="9812874at2"/>
<name>A0A1D2L3M6_BROTH</name>
<evidence type="ECO:0000256" key="6">
    <source>
        <dbReference type="SAM" id="MobiDB-lite"/>
    </source>
</evidence>
<dbReference type="Proteomes" id="UP000243591">
    <property type="component" value="Chromosome"/>
</dbReference>
<evidence type="ECO:0000313" key="7">
    <source>
        <dbReference type="EMBL" id="ATF25901.1"/>
    </source>
</evidence>
<dbReference type="Pfam" id="PF01783">
    <property type="entry name" value="Ribosomal_L32p"/>
    <property type="match status" value="1"/>
</dbReference>
<sequence length="62" mass="7082">MAVPARRRSKAKKNKQRTHKKLQVPNLVKDSQTGEYRAAHHIEPDGTYNGKQVIQTEATKNK</sequence>
<dbReference type="HAMAP" id="MF_00340">
    <property type="entry name" value="Ribosomal_bL32"/>
    <property type="match status" value="1"/>
</dbReference>
<organism evidence="7 8">
    <name type="scientific">Brochothrix thermosphacta</name>
    <name type="common">Microbacterium thermosphactum</name>
    <dbReference type="NCBI Taxonomy" id="2756"/>
    <lineage>
        <taxon>Bacteria</taxon>
        <taxon>Bacillati</taxon>
        <taxon>Bacillota</taxon>
        <taxon>Bacilli</taxon>
        <taxon>Bacillales</taxon>
        <taxon>Listeriaceae</taxon>
        <taxon>Brochothrix</taxon>
    </lineage>
</organism>
<dbReference type="GO" id="GO:0015934">
    <property type="term" value="C:large ribosomal subunit"/>
    <property type="evidence" value="ECO:0007669"/>
    <property type="project" value="InterPro"/>
</dbReference>
<evidence type="ECO:0000313" key="8">
    <source>
        <dbReference type="Proteomes" id="UP000243591"/>
    </source>
</evidence>
<dbReference type="InterPro" id="IPR044957">
    <property type="entry name" value="Ribosomal_bL32_bact"/>
</dbReference>
<evidence type="ECO:0000256" key="4">
    <source>
        <dbReference type="ARBA" id="ARBA00035178"/>
    </source>
</evidence>
<feature type="region of interest" description="Disordered" evidence="6">
    <location>
        <begin position="1"/>
        <end position="23"/>
    </location>
</feature>
<dbReference type="NCBIfam" id="TIGR01031">
    <property type="entry name" value="rpmF_bact"/>
    <property type="match status" value="1"/>
</dbReference>
<dbReference type="STRING" id="2756.BFR44_06345"/>
<feature type="region of interest" description="Disordered" evidence="6">
    <location>
        <begin position="42"/>
        <end position="62"/>
    </location>
</feature>
<keyword evidence="8" id="KW-1185">Reference proteome</keyword>
<dbReference type="RefSeq" id="WP_069126655.1">
    <property type="nucleotide sequence ID" value="NZ_CP023483.1"/>
</dbReference>
<dbReference type="SUPFAM" id="SSF57829">
    <property type="entry name" value="Zn-binding ribosomal proteins"/>
    <property type="match status" value="1"/>
</dbReference>
<dbReference type="EMBL" id="CP023483">
    <property type="protein sequence ID" value="ATF25901.1"/>
    <property type="molecule type" value="Genomic_DNA"/>
</dbReference>
<evidence type="ECO:0000256" key="5">
    <source>
        <dbReference type="HAMAP-Rule" id="MF_00340"/>
    </source>
</evidence>
<evidence type="ECO:0000256" key="1">
    <source>
        <dbReference type="ARBA" id="ARBA00008560"/>
    </source>
</evidence>
<keyword evidence="3 5" id="KW-0687">Ribonucleoprotein</keyword>
<dbReference type="PANTHER" id="PTHR35534">
    <property type="entry name" value="50S RIBOSOMAL PROTEIN L32"/>
    <property type="match status" value="1"/>
</dbReference>
<keyword evidence="2 5" id="KW-0689">Ribosomal protein</keyword>
<accession>A0A1D2L3M6</accession>
<reference evidence="7 8" key="1">
    <citation type="submission" date="2017-09" db="EMBL/GenBank/DDBJ databases">
        <title>Complete Genome Sequences of Two Strains of the Meat Spoilage Bacterium Brochothrix thermosphacta Isolated from Ground Chicken.</title>
        <authorList>
            <person name="Paoli G.C."/>
            <person name="Wijey C."/>
            <person name="Chen C.-Y."/>
            <person name="Nguyen L."/>
            <person name="Yan X."/>
            <person name="Irwin P.L."/>
        </authorList>
    </citation>
    <scope>NUCLEOTIDE SEQUENCE [LARGE SCALE GENOMIC DNA]</scope>
    <source>
        <strain evidence="7 8">BI</strain>
    </source>
</reference>
<dbReference type="GO" id="GO:0006412">
    <property type="term" value="P:translation"/>
    <property type="evidence" value="ECO:0007669"/>
    <property type="project" value="UniProtKB-UniRule"/>
</dbReference>
<gene>
    <name evidence="5 7" type="primary">rpmF</name>
    <name evidence="7" type="ORF">CNY62_05515</name>
</gene>
<dbReference type="KEGG" id="bths:CNY62_05515"/>
<dbReference type="InterPro" id="IPR002677">
    <property type="entry name" value="Ribosomal_bL32"/>
</dbReference>
<protein>
    <recommendedName>
        <fullName evidence="4 5">Large ribosomal subunit protein bL32</fullName>
    </recommendedName>
</protein>
<comment type="similarity">
    <text evidence="1 5">Belongs to the bacterial ribosomal protein bL32 family.</text>
</comment>
<dbReference type="AlphaFoldDB" id="A0A1D2L3M6"/>
<dbReference type="PANTHER" id="PTHR35534:SF1">
    <property type="entry name" value="LARGE RIBOSOMAL SUBUNIT PROTEIN BL32"/>
    <property type="match status" value="1"/>
</dbReference>
<evidence type="ECO:0000256" key="3">
    <source>
        <dbReference type="ARBA" id="ARBA00023274"/>
    </source>
</evidence>
<proteinExistence type="inferred from homology"/>